<dbReference type="InterPro" id="IPR016049">
    <property type="entry name" value="RNA_pol_Rpc34-like"/>
</dbReference>
<dbReference type="Gene3D" id="1.10.10.10">
    <property type="entry name" value="Winged helix-like DNA-binding domain superfamily/Winged helix DNA-binding domain"/>
    <property type="match status" value="2"/>
</dbReference>
<proteinExistence type="inferred from homology"/>
<dbReference type="OrthoDB" id="613763at2759"/>
<protein>
    <recommendedName>
        <fullName evidence="8">DNA-directed RNA polymerase III subunit RPC6</fullName>
    </recommendedName>
</protein>
<evidence type="ECO:0000313" key="6">
    <source>
        <dbReference type="EMBL" id="VDD79176.1"/>
    </source>
</evidence>
<keyword evidence="4" id="KW-0804">Transcription</keyword>
<dbReference type="GO" id="GO:0005666">
    <property type="term" value="C:RNA polymerase III complex"/>
    <property type="evidence" value="ECO:0007669"/>
    <property type="project" value="InterPro"/>
</dbReference>
<gene>
    <name evidence="6" type="ORF">MCOS_LOCUS5179</name>
</gene>
<sequence>MRGKYFLLPYLASRIMSILASHTEPVTQKNFETELPDVPLAQVLPVLNKLQKEGQVEVMVNPNRTLSWRMREISNLDKLKSITDIEERLVYNCIRKNGNEGATVKAISIDAKLPQNRLPRILKALMGRKLIKELPVLAGNKQKIYLLYEIEPSKLLAANTLFAGEAGVDGEFVAMLRTACLKYIQDKAEVASHILDPLARRNSSYASVEELHRFISNAKLCTVPLTQDDVKTVLDALMYGGELEMKQSAAVSLNGEVTDPNVDDTKSFLYRLAPRTPSLAFLSRIPCIITLGRKRSRTGGVVCPAGCPYFAAFLDTENSSVPNANKTNE</sequence>
<dbReference type="Pfam" id="PF05158">
    <property type="entry name" value="RNA_pol_Rpc34"/>
    <property type="match status" value="1"/>
</dbReference>
<keyword evidence="5" id="KW-0539">Nucleus</keyword>
<keyword evidence="3" id="KW-0240">DNA-directed RNA polymerase</keyword>
<accession>A0A0R3UE07</accession>
<evidence type="ECO:0000313" key="7">
    <source>
        <dbReference type="Proteomes" id="UP000267029"/>
    </source>
</evidence>
<dbReference type="EMBL" id="UXSR01005183">
    <property type="protein sequence ID" value="VDD79176.1"/>
    <property type="molecule type" value="Genomic_DNA"/>
</dbReference>
<evidence type="ECO:0000256" key="5">
    <source>
        <dbReference type="ARBA" id="ARBA00023242"/>
    </source>
</evidence>
<dbReference type="AlphaFoldDB" id="A0A0R3UE07"/>
<evidence type="ECO:0000256" key="4">
    <source>
        <dbReference type="ARBA" id="ARBA00023163"/>
    </source>
</evidence>
<dbReference type="Proteomes" id="UP000267029">
    <property type="component" value="Unassembled WGS sequence"/>
</dbReference>
<dbReference type="InterPro" id="IPR036388">
    <property type="entry name" value="WH-like_DNA-bd_sf"/>
</dbReference>
<reference evidence="6 7" key="1">
    <citation type="submission" date="2018-10" db="EMBL/GenBank/DDBJ databases">
        <authorList>
            <consortium name="Pathogen Informatics"/>
        </authorList>
    </citation>
    <scope>NUCLEOTIDE SEQUENCE [LARGE SCALE GENOMIC DNA]</scope>
</reference>
<dbReference type="SUPFAM" id="SSF46785">
    <property type="entry name" value="Winged helix' DNA-binding domain"/>
    <property type="match status" value="1"/>
</dbReference>
<evidence type="ECO:0000256" key="1">
    <source>
        <dbReference type="ARBA" id="ARBA00004123"/>
    </source>
</evidence>
<evidence type="ECO:0008006" key="8">
    <source>
        <dbReference type="Google" id="ProtNLM"/>
    </source>
</evidence>
<evidence type="ECO:0000256" key="3">
    <source>
        <dbReference type="ARBA" id="ARBA00022478"/>
    </source>
</evidence>
<dbReference type="GO" id="GO:0006383">
    <property type="term" value="P:transcription by RNA polymerase III"/>
    <property type="evidence" value="ECO:0007669"/>
    <property type="project" value="InterPro"/>
</dbReference>
<dbReference type="PANTHER" id="PTHR12780">
    <property type="entry name" value="RNA POLYMERASE III DNA DIRECTED , 39KD SUBUNIT-RELATED"/>
    <property type="match status" value="1"/>
</dbReference>
<dbReference type="InterPro" id="IPR036390">
    <property type="entry name" value="WH_DNA-bd_sf"/>
</dbReference>
<dbReference type="STRING" id="53468.A0A0R3UE07"/>
<keyword evidence="7" id="KW-1185">Reference proteome</keyword>
<organism evidence="6 7">
    <name type="scientific">Mesocestoides corti</name>
    <name type="common">Flatworm</name>
    <dbReference type="NCBI Taxonomy" id="53468"/>
    <lineage>
        <taxon>Eukaryota</taxon>
        <taxon>Metazoa</taxon>
        <taxon>Spiralia</taxon>
        <taxon>Lophotrochozoa</taxon>
        <taxon>Platyhelminthes</taxon>
        <taxon>Cestoda</taxon>
        <taxon>Eucestoda</taxon>
        <taxon>Cyclophyllidea</taxon>
        <taxon>Mesocestoididae</taxon>
        <taxon>Mesocestoides</taxon>
    </lineage>
</organism>
<evidence type="ECO:0000256" key="2">
    <source>
        <dbReference type="ARBA" id="ARBA00011038"/>
    </source>
</evidence>
<dbReference type="InterPro" id="IPR007832">
    <property type="entry name" value="RNA_pol_Rpc34"/>
</dbReference>
<comment type="subcellular location">
    <subcellularLocation>
        <location evidence="1">Nucleus</location>
    </subcellularLocation>
</comment>
<comment type="similarity">
    <text evidence="2">Belongs to the eukaryotic RPC34/RPC39 RNA polymerase subunit family.</text>
</comment>
<name>A0A0R3UE07_MESCO</name>